<evidence type="ECO:0000313" key="1">
    <source>
        <dbReference type="EMBL" id="MQS53362.1"/>
    </source>
</evidence>
<name>A0A5P0ZJY6_9LACO</name>
<organism evidence="1 2">
    <name type="scientific">Companilactobacillus mishanensis</name>
    <dbReference type="NCBI Taxonomy" id="2486008"/>
    <lineage>
        <taxon>Bacteria</taxon>
        <taxon>Bacillati</taxon>
        <taxon>Bacillota</taxon>
        <taxon>Bacilli</taxon>
        <taxon>Lactobacillales</taxon>
        <taxon>Lactobacillaceae</taxon>
        <taxon>Companilactobacillus</taxon>
    </lineage>
</organism>
<accession>A0A5P0ZJY6</accession>
<protein>
    <submittedName>
        <fullName evidence="1">Uncharacterized protein</fullName>
    </submittedName>
</protein>
<dbReference type="AlphaFoldDB" id="A0A5P0ZJY6"/>
<evidence type="ECO:0000313" key="2">
    <source>
        <dbReference type="Proteomes" id="UP000380386"/>
    </source>
</evidence>
<gene>
    <name evidence="1" type="ORF">FHL02_10055</name>
</gene>
<dbReference type="Proteomes" id="UP000380386">
    <property type="component" value="Unassembled WGS sequence"/>
</dbReference>
<dbReference type="EMBL" id="VDFM01000016">
    <property type="protein sequence ID" value="MQS53362.1"/>
    <property type="molecule type" value="Genomic_DNA"/>
</dbReference>
<sequence length="96" mass="10267">MIAVEAGLEAKAVKELVKAVEKAAVSSIGTGAVAKKSSNYIKTSGIIEDEISLTEASIQETIDTIDNAIKGQWANKAQKKIEENKKKIKKTLPKLA</sequence>
<reference evidence="1 2" key="1">
    <citation type="journal article" date="2019" name="Syst. Appl. Microbiol.">
        <title>Polyphasic characterization of two novel Lactobacillus spp. isolated from blown salami packages: Description of Lactobacillus halodurans sp. nov. and Lactobacillus salsicarnum sp. nov.</title>
        <authorList>
            <person name="Schuster J.A."/>
            <person name="Klingl A."/>
            <person name="Vogel R.F."/>
            <person name="Ehrmann M.A."/>
        </authorList>
    </citation>
    <scope>NUCLEOTIDE SEQUENCE [LARGE SCALE GENOMIC DNA]</scope>
    <source>
        <strain evidence="1 2">TMW 1.2118</strain>
    </source>
</reference>
<comment type="caution">
    <text evidence="1">The sequence shown here is derived from an EMBL/GenBank/DDBJ whole genome shotgun (WGS) entry which is preliminary data.</text>
</comment>
<dbReference type="RefSeq" id="WP_153383834.1">
    <property type="nucleotide sequence ID" value="NZ_VDFM01000016.1"/>
</dbReference>
<proteinExistence type="predicted"/>